<dbReference type="InterPro" id="IPR002502">
    <property type="entry name" value="Amidase_domain"/>
</dbReference>
<dbReference type="CDD" id="cd06583">
    <property type="entry name" value="PGRP"/>
    <property type="match status" value="2"/>
</dbReference>
<evidence type="ECO:0000259" key="3">
    <source>
        <dbReference type="SMART" id="SM00644"/>
    </source>
</evidence>
<keyword evidence="6" id="KW-1185">Reference proteome</keyword>
<reference evidence="5" key="1">
    <citation type="submission" date="2020-09" db="EMBL/GenBank/DDBJ databases">
        <title>Secondary metabolite and genome analysis of marine Streptomyces chumphonensis KK1-2T.</title>
        <authorList>
            <person name="Phongsopitanun W."/>
            <person name="Kanchanasin P."/>
            <person name="Pittayakhajonwut P."/>
            <person name="Suwanborirux K."/>
            <person name="Tanasupawat S."/>
        </authorList>
    </citation>
    <scope>NUCLEOTIDE SEQUENCE</scope>
    <source>
        <strain evidence="5">KK1-2</strain>
    </source>
</reference>
<feature type="domain" description="Peptidoglycan recognition protein family" evidence="4">
    <location>
        <begin position="201"/>
        <end position="337"/>
    </location>
</feature>
<dbReference type="InterPro" id="IPR036505">
    <property type="entry name" value="Amidase/PGRP_sf"/>
</dbReference>
<evidence type="ECO:0000256" key="2">
    <source>
        <dbReference type="SAM" id="MobiDB-lite"/>
    </source>
</evidence>
<accession>A0A927F2X8</accession>
<sequence>MVTIIDRSVWKAEPGRPVEGNWDPQKGGVVIHHMGGGSHPPDSGLHCYGMVKDIQSKHMDPGWRGWLPDWAPGYLETYDDIAYNFVVCQHGDIFEGRGLHVRSAANGTRSIVVSRAESVGANEGFYAILGLLGQEDQPSASMRASIKDLIEYLREHRTYPAGLMIRGHQDVFATECPGNLQPYVDNDSLEPPAPPPPATSVTIISRSRWGARPPVAHERTTWSARTGFTVHYSAGPTTQTPRQIQNYHMDGNGWSDIGYNFLVDAGGRAYEGRGWLTVGAHASGHNTSHVGVCFIGRDGDATPAAKSTIRALYRKANELSGKTLTPTYHGGLPGNSTSCPGADLRTWVQNGMDADDIPIGDSPPPSDGGGGGGMTSVRSVSAQQRAVNALGYSPALDVDGIWGPKTDAGVRWLQSRVGVTADGLWGPATEAAYTAHVGGGTSGGGMTSVRSVISQQSAVNSLGYTPPLGLDGVWGPKTDAGVRWLQGRVGVTVDGLWGPATERAYYSYVDGGAWLTVDGDFGPATISATQRAIGTPADGVWGPASRRALQRHLNRWAHADLVVDGDFGPASVRALQRHLNRMGGAGLDVDGAWGTSTTTALQRTLNRGRF</sequence>
<dbReference type="SMART" id="SM00644">
    <property type="entry name" value="Ami_2"/>
    <property type="match status" value="1"/>
</dbReference>
<dbReference type="InterPro" id="IPR006619">
    <property type="entry name" value="PGRP_domain_met/bac"/>
</dbReference>
<dbReference type="InterPro" id="IPR015510">
    <property type="entry name" value="PGRP"/>
</dbReference>
<dbReference type="InterPro" id="IPR036366">
    <property type="entry name" value="PGBDSf"/>
</dbReference>
<evidence type="ECO:0000256" key="1">
    <source>
        <dbReference type="ARBA" id="ARBA00007553"/>
    </source>
</evidence>
<dbReference type="RefSeq" id="WP_191211320.1">
    <property type="nucleotide sequence ID" value="NZ_BAABKL010000009.1"/>
</dbReference>
<dbReference type="PANTHER" id="PTHR11022">
    <property type="entry name" value="PEPTIDOGLYCAN RECOGNITION PROTEIN"/>
    <property type="match status" value="1"/>
</dbReference>
<evidence type="ECO:0000313" key="6">
    <source>
        <dbReference type="Proteomes" id="UP000632289"/>
    </source>
</evidence>
<feature type="domain" description="N-acetylmuramoyl-L-alanine amidase" evidence="3">
    <location>
        <begin position="211"/>
        <end position="418"/>
    </location>
</feature>
<dbReference type="PANTHER" id="PTHR11022:SF41">
    <property type="entry name" value="PEPTIDOGLYCAN-RECOGNITION PROTEIN LC-RELATED"/>
    <property type="match status" value="1"/>
</dbReference>
<dbReference type="Gene3D" id="1.10.101.10">
    <property type="entry name" value="PGBD-like superfamily/PGBD"/>
    <property type="match status" value="4"/>
</dbReference>
<dbReference type="InterPro" id="IPR036365">
    <property type="entry name" value="PGBD-like_sf"/>
</dbReference>
<gene>
    <name evidence="5" type="ORF">IF129_20995</name>
</gene>
<dbReference type="SMART" id="SM00701">
    <property type="entry name" value="PGRP"/>
    <property type="match status" value="1"/>
</dbReference>
<dbReference type="SUPFAM" id="SSF55846">
    <property type="entry name" value="N-acetylmuramoyl-L-alanine amidase-like"/>
    <property type="match status" value="2"/>
</dbReference>
<dbReference type="GO" id="GO:0008745">
    <property type="term" value="F:N-acetylmuramoyl-L-alanine amidase activity"/>
    <property type="evidence" value="ECO:0007669"/>
    <property type="project" value="InterPro"/>
</dbReference>
<dbReference type="Pfam" id="PF01471">
    <property type="entry name" value="PG_binding_1"/>
    <property type="match status" value="2"/>
</dbReference>
<dbReference type="Gene3D" id="3.40.80.10">
    <property type="entry name" value="Peptidoglycan recognition protein-like"/>
    <property type="match status" value="2"/>
</dbReference>
<dbReference type="EMBL" id="JACXYU010000013">
    <property type="protein sequence ID" value="MBD3934025.1"/>
    <property type="molecule type" value="Genomic_DNA"/>
</dbReference>
<comment type="similarity">
    <text evidence="1">Belongs to the N-acetylmuramoyl-L-alanine amidase 2 family.</text>
</comment>
<name>A0A927F2X8_9ACTN</name>
<organism evidence="5 6">
    <name type="scientific">Streptomyces chumphonensis</name>
    <dbReference type="NCBI Taxonomy" id="1214925"/>
    <lineage>
        <taxon>Bacteria</taxon>
        <taxon>Bacillati</taxon>
        <taxon>Actinomycetota</taxon>
        <taxon>Actinomycetes</taxon>
        <taxon>Kitasatosporales</taxon>
        <taxon>Streptomycetaceae</taxon>
        <taxon>Streptomyces</taxon>
    </lineage>
</organism>
<dbReference type="Proteomes" id="UP000632289">
    <property type="component" value="Unassembled WGS sequence"/>
</dbReference>
<feature type="region of interest" description="Disordered" evidence="2">
    <location>
        <begin position="352"/>
        <end position="376"/>
    </location>
</feature>
<dbReference type="GO" id="GO:0008270">
    <property type="term" value="F:zinc ion binding"/>
    <property type="evidence" value="ECO:0007669"/>
    <property type="project" value="InterPro"/>
</dbReference>
<evidence type="ECO:0000259" key="4">
    <source>
        <dbReference type="SMART" id="SM00701"/>
    </source>
</evidence>
<evidence type="ECO:0000313" key="5">
    <source>
        <dbReference type="EMBL" id="MBD3934025.1"/>
    </source>
</evidence>
<protein>
    <submittedName>
        <fullName evidence="5">Peptidoglycan-binding protein</fullName>
    </submittedName>
</protein>
<dbReference type="GO" id="GO:0009253">
    <property type="term" value="P:peptidoglycan catabolic process"/>
    <property type="evidence" value="ECO:0007669"/>
    <property type="project" value="InterPro"/>
</dbReference>
<comment type="caution">
    <text evidence="5">The sequence shown here is derived from an EMBL/GenBank/DDBJ whole genome shotgun (WGS) entry which is preliminary data.</text>
</comment>
<proteinExistence type="inferred from homology"/>
<dbReference type="InterPro" id="IPR002477">
    <property type="entry name" value="Peptidoglycan-bd-like"/>
</dbReference>
<dbReference type="AlphaFoldDB" id="A0A927F2X8"/>
<dbReference type="Pfam" id="PF01510">
    <property type="entry name" value="Amidase_2"/>
    <property type="match status" value="2"/>
</dbReference>
<dbReference type="SUPFAM" id="SSF47090">
    <property type="entry name" value="PGBD-like"/>
    <property type="match status" value="3"/>
</dbReference>